<keyword evidence="3" id="KW-1185">Reference proteome</keyword>
<organism evidence="2 3">
    <name type="scientific">Microbulbifer echini</name>
    <dbReference type="NCBI Taxonomy" id="1529067"/>
    <lineage>
        <taxon>Bacteria</taxon>
        <taxon>Pseudomonadati</taxon>
        <taxon>Pseudomonadota</taxon>
        <taxon>Gammaproteobacteria</taxon>
        <taxon>Cellvibrionales</taxon>
        <taxon>Microbulbiferaceae</taxon>
        <taxon>Microbulbifer</taxon>
    </lineage>
</organism>
<dbReference type="RefSeq" id="WP_371843462.1">
    <property type="nucleotide sequence ID" value="NZ_JBGMEL010000008.1"/>
</dbReference>
<dbReference type="PANTHER" id="PTHR44051">
    <property type="entry name" value="GLUTATHIONE S-TRANSFERASE-RELATED"/>
    <property type="match status" value="1"/>
</dbReference>
<dbReference type="GO" id="GO:0016740">
    <property type="term" value="F:transferase activity"/>
    <property type="evidence" value="ECO:0007669"/>
    <property type="project" value="UniProtKB-KW"/>
</dbReference>
<gene>
    <name evidence="2" type="ORF">ACCI51_09990</name>
</gene>
<dbReference type="Pfam" id="PF02798">
    <property type="entry name" value="GST_N"/>
    <property type="match status" value="1"/>
</dbReference>
<evidence type="ECO:0000313" key="3">
    <source>
        <dbReference type="Proteomes" id="UP001569414"/>
    </source>
</evidence>
<comment type="caution">
    <text evidence="2">The sequence shown here is derived from an EMBL/GenBank/DDBJ whole genome shotgun (WGS) entry which is preliminary data.</text>
</comment>
<dbReference type="Gene3D" id="1.20.1050.10">
    <property type="match status" value="1"/>
</dbReference>
<dbReference type="PROSITE" id="PS50404">
    <property type="entry name" value="GST_NTER"/>
    <property type="match status" value="1"/>
</dbReference>
<dbReference type="Proteomes" id="UP001569414">
    <property type="component" value="Unassembled WGS sequence"/>
</dbReference>
<dbReference type="InterPro" id="IPR036249">
    <property type="entry name" value="Thioredoxin-like_sf"/>
</dbReference>
<proteinExistence type="predicted"/>
<dbReference type="SUPFAM" id="SSF52833">
    <property type="entry name" value="Thioredoxin-like"/>
    <property type="match status" value="1"/>
</dbReference>
<evidence type="ECO:0000313" key="2">
    <source>
        <dbReference type="EMBL" id="MFA0790874.1"/>
    </source>
</evidence>
<keyword evidence="2" id="KW-0808">Transferase</keyword>
<dbReference type="PANTHER" id="PTHR44051:SF8">
    <property type="entry name" value="GLUTATHIONE S-TRANSFERASE GSTA"/>
    <property type="match status" value="1"/>
</dbReference>
<protein>
    <submittedName>
        <fullName evidence="2">Glutathione transferase GstA</fullName>
    </submittedName>
</protein>
<dbReference type="Gene3D" id="3.40.30.10">
    <property type="entry name" value="Glutaredoxin"/>
    <property type="match status" value="1"/>
</dbReference>
<dbReference type="CDD" id="cd03057">
    <property type="entry name" value="GST_N_Beta"/>
    <property type="match status" value="1"/>
</dbReference>
<dbReference type="InterPro" id="IPR004045">
    <property type="entry name" value="Glutathione_S-Trfase_N"/>
</dbReference>
<sequence>MKLYFSPFACSLAARIAIYEAKLDCEFVRVNLNKKVTESGIDFWTITDKGKVSALALDSGRVLTENFAVLQYIADQAAPGSLIPVEDREDRYEVISWLSFVTSEIHKMGVYPLASPHFSNEMKAITNELVQRQLTLVTPHCKIETIFLEILVSPMSIYSGR</sequence>
<dbReference type="EMBL" id="JBGMEL010000008">
    <property type="protein sequence ID" value="MFA0790874.1"/>
    <property type="molecule type" value="Genomic_DNA"/>
</dbReference>
<name>A0ABV4NNU0_9GAMM</name>
<evidence type="ECO:0000259" key="1">
    <source>
        <dbReference type="PROSITE" id="PS50404"/>
    </source>
</evidence>
<accession>A0ABV4NNU0</accession>
<feature type="domain" description="GST N-terminal" evidence="1">
    <location>
        <begin position="1"/>
        <end position="81"/>
    </location>
</feature>
<reference evidence="2 3" key="1">
    <citation type="submission" date="2024-08" db="EMBL/GenBank/DDBJ databases">
        <authorList>
            <person name="Ishaq N."/>
        </authorList>
    </citation>
    <scope>NUCLEOTIDE SEQUENCE [LARGE SCALE GENOMIC DNA]</scope>
    <source>
        <strain evidence="2 3">JCM 30400</strain>
    </source>
</reference>